<dbReference type="KEGG" id="siw:GH266_04960"/>
<comment type="similarity">
    <text evidence="1">Belongs to the virb1 family.</text>
</comment>
<dbReference type="Proteomes" id="UP000435648">
    <property type="component" value="Chromosome"/>
</dbReference>
<organism evidence="3 4">
    <name type="scientific">Stappia indica</name>
    <dbReference type="NCBI Taxonomy" id="538381"/>
    <lineage>
        <taxon>Bacteria</taxon>
        <taxon>Pseudomonadati</taxon>
        <taxon>Pseudomonadota</taxon>
        <taxon>Alphaproteobacteria</taxon>
        <taxon>Hyphomicrobiales</taxon>
        <taxon>Stappiaceae</taxon>
        <taxon>Stappia</taxon>
    </lineage>
</organism>
<gene>
    <name evidence="3" type="ORF">GH266_04960</name>
</gene>
<dbReference type="InterPro" id="IPR008258">
    <property type="entry name" value="Transglycosylase_SLT_dom_1"/>
</dbReference>
<reference evidence="3 4" key="1">
    <citation type="submission" date="2019-12" db="EMBL/GenBank/DDBJ databases">
        <title>The genome of Stappia indica PHM037.</title>
        <authorList>
            <person name="Kacar D."/>
            <person name="Galan B."/>
            <person name="Canedo L."/>
            <person name="Rodriguez P."/>
            <person name="de la Calle F."/>
            <person name="Garcia J.L."/>
        </authorList>
    </citation>
    <scope>NUCLEOTIDE SEQUENCE [LARGE SCALE GENOMIC DNA]</scope>
    <source>
        <strain evidence="3 4">PHM037</strain>
    </source>
</reference>
<protein>
    <submittedName>
        <fullName evidence="3">Transglycosylase SLT domain-containing protein</fullName>
    </submittedName>
</protein>
<sequence length="772" mass="82057">MAGLSAGDRGAAGYLQARAAETISEERRGPPSRAQVNAPAAIRDTIVAAAQKYGVDPAAMLKIAEIESSFQPGAKNPRSSAGGLFQFVDGTAAQYGLADRYDPAQASDAAARLARDNAAHLRKELGREPSAAELYLAHQQGAGGAAKLLANPNARAVDVLGRDKVLLNGGSETMLARDFAGKWLSRANGGGAVTVRSTLPQLSDQPLQLRRDGTMRGEAFDAAAMRAYSWRVEEGLSTDLANAFQELGDDPAAFAGRMREIHDYYLQDGSLADPEAREAFERAFAGRSRAYAMNVAAKHEQRLKAEEQAAVSDGLAARGLDLERQAYALGANPEGDRILADQLERSSRAVDAAVEAGTLTPAQGSERKARMARVAASARVQGVFDNLATPGEKEQFALSLLEDWQTGEGPLAKLPFATVKSLSQTLYRDARAEANAKDGAARIEKARIRRLLEDDVSSIEATGKPVDFASAGTDPDTIAAALTPEEHAAWTAKRELAGWVFDAVSGIEGLPAEDIERRLAALEPAPGAPGFVDAEAVQAAAEKRAREVLKLRERDPALAVEQAFPAVADLAAEASPDNPESLLAVVDARLAAQEALQMPEMARQPLTLAEAGNLAAAVIRAGDPKAQAKAMHDLVGQVQGAYGRHADAVLRQVLEVQGVDKRMATYGASLFSRMSRGDAPRPADQRQGAVLDETAAAERAGTGKAEALALPPQKAVQLLLSQPELAEQFDRKYGTGASERVLSQRREDPYRRRVEGGVEFVDDEGEGFIPDE</sequence>
<evidence type="ECO:0000313" key="4">
    <source>
        <dbReference type="Proteomes" id="UP000435648"/>
    </source>
</evidence>
<evidence type="ECO:0000256" key="1">
    <source>
        <dbReference type="ARBA" id="ARBA00009387"/>
    </source>
</evidence>
<name>A0A857CFJ6_9HYPH</name>
<dbReference type="Pfam" id="PF01464">
    <property type="entry name" value="SLT"/>
    <property type="match status" value="1"/>
</dbReference>
<dbReference type="OrthoDB" id="5410551at2"/>
<evidence type="ECO:0000313" key="3">
    <source>
        <dbReference type="EMBL" id="QGZ37232.1"/>
    </source>
</evidence>
<dbReference type="AlphaFoldDB" id="A0A857CFJ6"/>
<dbReference type="Gene3D" id="1.10.530.10">
    <property type="match status" value="1"/>
</dbReference>
<proteinExistence type="inferred from homology"/>
<feature type="domain" description="Transglycosylase SLT" evidence="2">
    <location>
        <begin position="46"/>
        <end position="147"/>
    </location>
</feature>
<dbReference type="InterPro" id="IPR023346">
    <property type="entry name" value="Lysozyme-like_dom_sf"/>
</dbReference>
<evidence type="ECO:0000259" key="2">
    <source>
        <dbReference type="Pfam" id="PF01464"/>
    </source>
</evidence>
<dbReference type="SUPFAM" id="SSF53955">
    <property type="entry name" value="Lysozyme-like"/>
    <property type="match status" value="1"/>
</dbReference>
<accession>A0A857CFJ6</accession>
<dbReference type="EMBL" id="CP046908">
    <property type="protein sequence ID" value="QGZ37232.1"/>
    <property type="molecule type" value="Genomic_DNA"/>
</dbReference>